<keyword evidence="1" id="KW-0472">Membrane</keyword>
<keyword evidence="1" id="KW-1133">Transmembrane helix</keyword>
<dbReference type="EMBL" id="NIRJ01000001">
    <property type="protein sequence ID" value="PHH97083.1"/>
    <property type="molecule type" value="Genomic_DNA"/>
</dbReference>
<gene>
    <name evidence="2" type="ORF">CA840_07080</name>
</gene>
<feature type="transmembrane region" description="Helical" evidence="1">
    <location>
        <begin position="61"/>
        <end position="82"/>
    </location>
</feature>
<accession>A0A2C6AYT8</accession>
<sequence length="461" mass="50478">MQLTMTKAIWDVFNDICIMSVLLLIGQILRAKIKIFQKLLIPSALIAGFIALILGPKGYNILKLSSSFGTYAAVLIIVIFASTPIGDKPDKESKSNSAIGGMFFNITGIAVLQYAIGMLVTMYLLKYIYPNLPEQFGLMMATGFYGGHGTAIAVGNALQDLGIPNMIDFGNTCATVGIVGGIIFGVIIINWGTRKGYTHYVENPHDLPIELRTGLIPEEKQKSQGKVTISSICLDPMSFHIGLVLLASIIGVLLSDYFKLFTGKLGYAVSIPAFCTALLAGFLLNNILNKTKAAKYVDRFSISRIQGVATDFLMVSGIGSLNLSVVLDYAGPLLIVCTIGFIVTWLWFIYVGGKSSPRDWFERNMMCWGHATGVAATGVLLQRIVDPDLKSRGIEDSGISDLFNRPLIIGLQVIPPIVMSVFPIIGGHIVTWVILGIVIFMWLIAWKLKWWIPSLKLKKYR</sequence>
<evidence type="ECO:0000256" key="1">
    <source>
        <dbReference type="SAM" id="Phobius"/>
    </source>
</evidence>
<dbReference type="RefSeq" id="WP_051429438.1">
    <property type="nucleotide sequence ID" value="NZ_CP084157.1"/>
</dbReference>
<proteinExistence type="predicted"/>
<feature type="transmembrane region" description="Helical" evidence="1">
    <location>
        <begin position="169"/>
        <end position="189"/>
    </location>
</feature>
<dbReference type="InterPro" id="IPR004445">
    <property type="entry name" value="GltS"/>
</dbReference>
<dbReference type="Pfam" id="PF03616">
    <property type="entry name" value="Glt_symporter"/>
    <property type="match status" value="1"/>
</dbReference>
<feature type="transmembrane region" description="Helical" evidence="1">
    <location>
        <begin position="308"/>
        <end position="327"/>
    </location>
</feature>
<dbReference type="PANTHER" id="PTHR36178">
    <property type="entry name" value="SLR0625 PROTEIN"/>
    <property type="match status" value="1"/>
</dbReference>
<dbReference type="GO" id="GO:0015813">
    <property type="term" value="P:L-glutamate transmembrane transport"/>
    <property type="evidence" value="ECO:0007669"/>
    <property type="project" value="InterPro"/>
</dbReference>
<feature type="transmembrane region" description="Helical" evidence="1">
    <location>
        <begin position="35"/>
        <end position="54"/>
    </location>
</feature>
<protein>
    <submittedName>
        <fullName evidence="2">Sodium:glutamate symporter</fullName>
    </submittedName>
</protein>
<feature type="transmembrane region" description="Helical" evidence="1">
    <location>
        <begin position="266"/>
        <end position="288"/>
    </location>
</feature>
<dbReference type="Proteomes" id="UP000225199">
    <property type="component" value="Unassembled WGS sequence"/>
</dbReference>
<feature type="transmembrane region" description="Helical" evidence="1">
    <location>
        <begin position="432"/>
        <end position="452"/>
    </location>
</feature>
<feature type="transmembrane region" description="Helical" evidence="1">
    <location>
        <begin position="12"/>
        <end position="29"/>
    </location>
</feature>
<keyword evidence="1" id="KW-0812">Transmembrane</keyword>
<evidence type="ECO:0000313" key="2">
    <source>
        <dbReference type="EMBL" id="PHH97083.1"/>
    </source>
</evidence>
<reference evidence="2 3" key="1">
    <citation type="submission" date="2017-06" db="EMBL/GenBank/DDBJ databases">
        <title>Draft genome sequence of Fusobacterium nucleatum subsp. polymorphum KCOM 1002 (=ChDC F175).</title>
        <authorList>
            <person name="Kook J.-K."/>
            <person name="Park S.-N."/>
            <person name="Lim Y.K."/>
            <person name="Roh H."/>
        </authorList>
    </citation>
    <scope>NUCLEOTIDE SEQUENCE [LARGE SCALE GENOMIC DNA]</scope>
    <source>
        <strain evidence="3">KCOM 1002 (ChDC F175)</strain>
    </source>
</reference>
<feature type="transmembrane region" description="Helical" evidence="1">
    <location>
        <begin position="333"/>
        <end position="353"/>
    </location>
</feature>
<feature type="transmembrane region" description="Helical" evidence="1">
    <location>
        <begin position="137"/>
        <end position="157"/>
    </location>
</feature>
<dbReference type="GO" id="GO:0016020">
    <property type="term" value="C:membrane"/>
    <property type="evidence" value="ECO:0007669"/>
    <property type="project" value="InterPro"/>
</dbReference>
<dbReference type="GO" id="GO:0015501">
    <property type="term" value="F:glutamate:sodium symporter activity"/>
    <property type="evidence" value="ECO:0007669"/>
    <property type="project" value="InterPro"/>
</dbReference>
<comment type="caution">
    <text evidence="2">The sequence shown here is derived from an EMBL/GenBank/DDBJ whole genome shotgun (WGS) entry which is preliminary data.</text>
</comment>
<feature type="transmembrane region" description="Helical" evidence="1">
    <location>
        <begin position="232"/>
        <end position="254"/>
    </location>
</feature>
<organism evidence="2 3">
    <name type="scientific">Fusobacterium nucleatum subsp. polymorphum</name>
    <name type="common">Fusobacterium polymorphum</name>
    <dbReference type="NCBI Taxonomy" id="76857"/>
    <lineage>
        <taxon>Bacteria</taxon>
        <taxon>Fusobacteriati</taxon>
        <taxon>Fusobacteriota</taxon>
        <taxon>Fusobacteriia</taxon>
        <taxon>Fusobacteriales</taxon>
        <taxon>Fusobacteriaceae</taxon>
        <taxon>Fusobacterium</taxon>
    </lineage>
</organism>
<evidence type="ECO:0000313" key="3">
    <source>
        <dbReference type="Proteomes" id="UP000225199"/>
    </source>
</evidence>
<dbReference type="PANTHER" id="PTHR36178:SF1">
    <property type="entry name" value="SODIUM_GLUTAMATE SYMPORTER"/>
    <property type="match status" value="1"/>
</dbReference>
<name>A0A2C6AYT8_FUSNP</name>
<dbReference type="AlphaFoldDB" id="A0A2C6AYT8"/>
<feature type="transmembrane region" description="Helical" evidence="1">
    <location>
        <begin position="102"/>
        <end position="125"/>
    </location>
</feature>